<reference evidence="6 7" key="1">
    <citation type="submission" date="2016-06" db="EMBL/GenBank/DDBJ databases">
        <title>Respiratory ammonification of nitrate coupled to the oxidation of elemental sulfur in deep-sea autotrophic thermophilic bacteria.</title>
        <authorList>
            <person name="Slobodkina G.B."/>
            <person name="Mardanov A.V."/>
            <person name="Ravin N.V."/>
            <person name="Frolova A.A."/>
            <person name="Viryasiv M.B."/>
            <person name="Chernyh N.A."/>
            <person name="Bonch-Osmolovskaya E.A."/>
            <person name="Slobodkin A.I."/>
        </authorList>
    </citation>
    <scope>NUCLEOTIDE SEQUENCE [LARGE SCALE GENOMIC DNA]</scope>
    <source>
        <strain evidence="6 7">S69</strain>
    </source>
</reference>
<keyword evidence="2 4" id="KW-0032">Aminotransferase</keyword>
<accession>A0A1B9F8G3</accession>
<evidence type="ECO:0000313" key="7">
    <source>
        <dbReference type="Proteomes" id="UP000093080"/>
    </source>
</evidence>
<dbReference type="NCBIfam" id="TIGR03540">
    <property type="entry name" value="DapC_direct"/>
    <property type="match status" value="1"/>
</dbReference>
<dbReference type="InterPro" id="IPR015422">
    <property type="entry name" value="PyrdxlP-dep_Trfase_small"/>
</dbReference>
<dbReference type="InterPro" id="IPR050881">
    <property type="entry name" value="LL-DAP_aminotransferase"/>
</dbReference>
<dbReference type="InterPro" id="IPR004838">
    <property type="entry name" value="NHTrfase_class1_PyrdxlP-BS"/>
</dbReference>
<dbReference type="GO" id="GO:0010285">
    <property type="term" value="F:L,L-diaminopimelate aminotransferase activity"/>
    <property type="evidence" value="ECO:0007669"/>
    <property type="project" value="InterPro"/>
</dbReference>
<evidence type="ECO:0000259" key="5">
    <source>
        <dbReference type="Pfam" id="PF00155"/>
    </source>
</evidence>
<evidence type="ECO:0000256" key="2">
    <source>
        <dbReference type="ARBA" id="ARBA00022576"/>
    </source>
</evidence>
<dbReference type="Pfam" id="PF00155">
    <property type="entry name" value="Aminotran_1_2"/>
    <property type="match status" value="1"/>
</dbReference>
<dbReference type="Gene3D" id="3.40.640.10">
    <property type="entry name" value="Type I PLP-dependent aspartate aminotransferase-like (Major domain)"/>
    <property type="match status" value="1"/>
</dbReference>
<dbReference type="NCBIfam" id="NF006756">
    <property type="entry name" value="PRK09276.1"/>
    <property type="match status" value="1"/>
</dbReference>
<sequence length="387" mass="43037">MEFTQSDRLKKLPPYLFVELDRKKNEAIKRGVDVIDLGIGDPDIPTPAFIVEKMMEAVKNPSYHRYPSSNGMQSFREAAATFVKRRFGLDLDPDTEITAIIGSKEAIFHFPMAFLNPGDVVLVPTPGYPVYHIGTLFAGGQTYYLPLYEENGFLPDLDSIPQDILERAKILWLNYPNNPTAALATPEFFERVVSFAKQHKIIVCHDAAYSEMTFDGYKAPSFLETPGAMDVGLEFHSLSKTYNMTGWRIGFAVGNQELIRGLKTVKSNADSGQFEAIQAAAATALMSDQSCVEEMRKIYEERRNALVESLKGVGLNPPMPKATFYLWLKVPNGHTSQSFASLLLDEAGIVCTPGNGFGDPGEGFVRMALTVSKERMKEVGDRLRKVL</sequence>
<dbReference type="EC" id="2.6.1.-" evidence="4"/>
<dbReference type="CDD" id="cd00609">
    <property type="entry name" value="AAT_like"/>
    <property type="match status" value="1"/>
</dbReference>
<comment type="cofactor">
    <cofactor evidence="1 4">
        <name>pyridoxal 5'-phosphate</name>
        <dbReference type="ChEBI" id="CHEBI:597326"/>
    </cofactor>
</comment>
<dbReference type="Proteomes" id="UP000093080">
    <property type="component" value="Unassembled WGS sequence"/>
</dbReference>
<dbReference type="PANTHER" id="PTHR42832:SF3">
    <property type="entry name" value="L-GLUTAMINE--4-(METHYLSULFANYL)-2-OXOBUTANOATE AMINOTRANSFERASE"/>
    <property type="match status" value="1"/>
</dbReference>
<protein>
    <recommendedName>
        <fullName evidence="4">Aminotransferase</fullName>
        <ecNumber evidence="4">2.6.1.-</ecNumber>
    </recommendedName>
</protein>
<evidence type="ECO:0000256" key="3">
    <source>
        <dbReference type="ARBA" id="ARBA00022679"/>
    </source>
</evidence>
<dbReference type="AlphaFoldDB" id="A0A1B9F8G3"/>
<name>A0A1B9F8G3_9BACT</name>
<dbReference type="OrthoDB" id="9804474at2"/>
<dbReference type="PANTHER" id="PTHR42832">
    <property type="entry name" value="AMINO ACID AMINOTRANSFERASE"/>
    <property type="match status" value="1"/>
</dbReference>
<keyword evidence="7" id="KW-1185">Reference proteome</keyword>
<proteinExistence type="inferred from homology"/>
<dbReference type="InterPro" id="IPR004839">
    <property type="entry name" value="Aminotransferase_I/II_large"/>
</dbReference>
<dbReference type="EMBL" id="MAGO01000001">
    <property type="protein sequence ID" value="OCC16229.1"/>
    <property type="molecule type" value="Genomic_DNA"/>
</dbReference>
<dbReference type="InterPro" id="IPR015421">
    <property type="entry name" value="PyrdxlP-dep_Trfase_major"/>
</dbReference>
<feature type="domain" description="Aminotransferase class I/classII large" evidence="5">
    <location>
        <begin position="33"/>
        <end position="383"/>
    </location>
</feature>
<evidence type="ECO:0000313" key="6">
    <source>
        <dbReference type="EMBL" id="OCC16229.1"/>
    </source>
</evidence>
<keyword evidence="3 4" id="KW-0808">Transferase</keyword>
<comment type="similarity">
    <text evidence="4">Belongs to the class-I pyridoxal-phosphate-dependent aminotransferase family.</text>
</comment>
<dbReference type="Gene3D" id="3.90.1150.10">
    <property type="entry name" value="Aspartate Aminotransferase, domain 1"/>
    <property type="match status" value="1"/>
</dbReference>
<dbReference type="InterPro" id="IPR015424">
    <property type="entry name" value="PyrdxlP-dep_Trfase"/>
</dbReference>
<evidence type="ECO:0000256" key="4">
    <source>
        <dbReference type="RuleBase" id="RU000481"/>
    </source>
</evidence>
<dbReference type="PROSITE" id="PS00105">
    <property type="entry name" value="AA_TRANSFER_CLASS_1"/>
    <property type="match status" value="1"/>
</dbReference>
<dbReference type="RefSeq" id="WP_067615264.1">
    <property type="nucleotide sequence ID" value="NZ_MAGO01000001.1"/>
</dbReference>
<dbReference type="InterPro" id="IPR019881">
    <property type="entry name" value="DAP-NH2Trfase_DapL_Desulfo"/>
</dbReference>
<dbReference type="GO" id="GO:0009089">
    <property type="term" value="P:lysine biosynthetic process via diaminopimelate"/>
    <property type="evidence" value="ECO:0007669"/>
    <property type="project" value="InterPro"/>
</dbReference>
<dbReference type="STRING" id="1156395.DBT_0046"/>
<dbReference type="PATRIC" id="fig|1156395.6.peg.44"/>
<evidence type="ECO:0000256" key="1">
    <source>
        <dbReference type="ARBA" id="ARBA00001933"/>
    </source>
</evidence>
<comment type="caution">
    <text evidence="6">The sequence shown here is derived from an EMBL/GenBank/DDBJ whole genome shotgun (WGS) entry which is preliminary data.</text>
</comment>
<organism evidence="6 7">
    <name type="scientific">Dissulfuribacter thermophilus</name>
    <dbReference type="NCBI Taxonomy" id="1156395"/>
    <lineage>
        <taxon>Bacteria</taxon>
        <taxon>Pseudomonadati</taxon>
        <taxon>Thermodesulfobacteriota</taxon>
        <taxon>Dissulfuribacteria</taxon>
        <taxon>Dissulfuribacterales</taxon>
        <taxon>Dissulfuribacteraceae</taxon>
        <taxon>Dissulfuribacter</taxon>
    </lineage>
</organism>
<dbReference type="GO" id="GO:0030170">
    <property type="term" value="F:pyridoxal phosphate binding"/>
    <property type="evidence" value="ECO:0007669"/>
    <property type="project" value="InterPro"/>
</dbReference>
<gene>
    <name evidence="6" type="ORF">DBT_0046</name>
</gene>
<dbReference type="SUPFAM" id="SSF53383">
    <property type="entry name" value="PLP-dependent transferases"/>
    <property type="match status" value="1"/>
</dbReference>